<evidence type="ECO:0000256" key="5">
    <source>
        <dbReference type="ARBA" id="ARBA00022832"/>
    </source>
</evidence>
<gene>
    <name evidence="15" type="primary">fabF</name>
    <name evidence="15" type="ORF">GCWU000342_00311</name>
</gene>
<comment type="pathway">
    <text evidence="1">Lipid metabolism; fatty acid biosynthesis.</text>
</comment>
<dbReference type="EC" id="2.3.1.179" evidence="12"/>
<dbReference type="UniPathway" id="UPA00094"/>
<dbReference type="GO" id="GO:0005829">
    <property type="term" value="C:cytosol"/>
    <property type="evidence" value="ECO:0007669"/>
    <property type="project" value="TreeGrafter"/>
</dbReference>
<sequence>MTRLRAQALMIRDVPYMSMKPCEAGRECECREDCESAKRGAIRDHHGDRIVEISLRMTRLRAQALMIRDVPYMSMKPCEAGRECECREDCESAKRGAICDHHRDRIVEISLRMRRLRAQALMIRDVLYMSMKPCEAGRECECREDCESAKRGAIRDHHGDRRDRSVEVILEEAMSEDRRVAVTGMGAITPLGNSVSETWEAMKAGKNGIARITQFDPEGFKATLAAEVKDFDPGQYLEKQEILRTDRFTQFAVAAAQQAAEDSAIEGKVNPDRFSVLFGTGIGGIETFEREHRNLMERGPRRVSALFVPMMICNMAAGMIAIRHDCRGTAMPAVTACASASNAIGEAMRLIRHGYADAVITGGTEAAVCPSSVAGFANMKALSTSTDPNAASLPFDKRRNGFVIGEGAVSLVLEEYEHARARGARIYGEICGYGTTCDAYHITSPEPNARGAAKAMEDAMREAGYTEADHVYLNAHGTGTPMNDLVECKAVHAAFGDANARKPWVSSTKSMTGHMLGAAGAVEALASLFALEEGIVPPTINLMEQDENCDLNYVAGQALQENLTLALSNSLGFGGHNVCLAFRKVK</sequence>
<dbReference type="GO" id="GO:0030497">
    <property type="term" value="P:fatty acid elongation"/>
    <property type="evidence" value="ECO:0007669"/>
    <property type="project" value="UniProtKB-ARBA"/>
</dbReference>
<dbReference type="STRING" id="626523.GCWU000342_00311"/>
<evidence type="ECO:0000256" key="10">
    <source>
        <dbReference type="ARBA" id="ARBA00047318"/>
    </source>
</evidence>
<organism evidence="15 16">
    <name type="scientific">Shuttleworthella satelles DSM 14600</name>
    <dbReference type="NCBI Taxonomy" id="626523"/>
    <lineage>
        <taxon>Bacteria</taxon>
        <taxon>Bacillati</taxon>
        <taxon>Bacillota</taxon>
        <taxon>Clostridia</taxon>
        <taxon>Lachnospirales</taxon>
        <taxon>Lachnospiraceae</taxon>
        <taxon>Shuttleworthella</taxon>
    </lineage>
</organism>
<evidence type="ECO:0000259" key="14">
    <source>
        <dbReference type="PROSITE" id="PS52004"/>
    </source>
</evidence>
<keyword evidence="16" id="KW-1185">Reference proteome</keyword>
<evidence type="ECO:0000313" key="16">
    <source>
        <dbReference type="Proteomes" id="UP000003494"/>
    </source>
</evidence>
<evidence type="ECO:0000256" key="7">
    <source>
        <dbReference type="ARBA" id="ARBA00023160"/>
    </source>
</evidence>
<reference evidence="15" key="1">
    <citation type="submission" date="2009-04" db="EMBL/GenBank/DDBJ databases">
        <authorList>
            <person name="Weinstock G."/>
            <person name="Sodergren E."/>
            <person name="Clifton S."/>
            <person name="Fulton L."/>
            <person name="Fulton B."/>
            <person name="Courtney L."/>
            <person name="Fronick C."/>
            <person name="Harrison M."/>
            <person name="Strong C."/>
            <person name="Farmer C."/>
            <person name="Delahaunty K."/>
            <person name="Markovic C."/>
            <person name="Hall O."/>
            <person name="Minx P."/>
            <person name="Tomlinson C."/>
            <person name="Mitreva M."/>
            <person name="Nelson J."/>
            <person name="Hou S."/>
            <person name="Wollam A."/>
            <person name="Pepin K.H."/>
            <person name="Johnson M."/>
            <person name="Bhonagiri V."/>
            <person name="Nash W.E."/>
            <person name="Warren W."/>
            <person name="Chinwalla A."/>
            <person name="Mardis E.R."/>
            <person name="Wilson R.K."/>
        </authorList>
    </citation>
    <scope>NUCLEOTIDE SEQUENCE [LARGE SCALE GENOMIC DNA]</scope>
    <source>
        <strain evidence="15">DSM 14600</strain>
    </source>
</reference>
<keyword evidence="6" id="KW-0443">Lipid metabolism</keyword>
<feature type="domain" description="Ketosynthase family 3 (KS3)" evidence="14">
    <location>
        <begin position="177"/>
        <end position="584"/>
    </location>
</feature>
<dbReference type="FunFam" id="3.40.47.10:FF:000018">
    <property type="entry name" value="3-oxoacyl-[acyl-carrier-protein] synthase 2"/>
    <property type="match status" value="1"/>
</dbReference>
<dbReference type="SUPFAM" id="SSF53901">
    <property type="entry name" value="Thiolase-like"/>
    <property type="match status" value="2"/>
</dbReference>
<dbReference type="InterPro" id="IPR017568">
    <property type="entry name" value="3-oxoacyl-ACP_synth-2"/>
</dbReference>
<dbReference type="HOGENOM" id="CLU_000022_69_2_9"/>
<proteinExistence type="inferred from homology"/>
<evidence type="ECO:0000256" key="6">
    <source>
        <dbReference type="ARBA" id="ARBA00023098"/>
    </source>
</evidence>
<evidence type="ECO:0000256" key="12">
    <source>
        <dbReference type="NCBIfam" id="TIGR03150"/>
    </source>
</evidence>
<keyword evidence="4 13" id="KW-0808">Transferase</keyword>
<protein>
    <recommendedName>
        <fullName evidence="12">Beta-ketoacyl-ACP synthase II</fullName>
        <ecNumber evidence="12">2.3.1.179</ecNumber>
    </recommendedName>
</protein>
<dbReference type="InterPro" id="IPR014031">
    <property type="entry name" value="Ketoacyl_synth_C"/>
</dbReference>
<evidence type="ECO:0000256" key="11">
    <source>
        <dbReference type="ARBA" id="ARBA00047659"/>
    </source>
</evidence>
<evidence type="ECO:0000256" key="13">
    <source>
        <dbReference type="RuleBase" id="RU003694"/>
    </source>
</evidence>
<dbReference type="AlphaFoldDB" id="C4G8L5"/>
<comment type="function">
    <text evidence="9">Involved in the type II fatty acid elongation cycle. Catalyzes the elongation of a wide range of acyl-ACP by the addition of two carbons from malonyl-ACP to an acyl acceptor. Can efficiently catalyze the conversion of palmitoleoyl-ACP (cis-hexadec-9-enoyl-ACP) to cis-vaccenoyl-ACP (cis-octadec-11-enoyl-ACP), an essential step in the thermal regulation of fatty acid composition.</text>
</comment>
<dbReference type="CDD" id="cd00834">
    <property type="entry name" value="KAS_I_II"/>
    <property type="match status" value="1"/>
</dbReference>
<dbReference type="InterPro" id="IPR018201">
    <property type="entry name" value="Ketoacyl_synth_AS"/>
</dbReference>
<dbReference type="Pfam" id="PF02801">
    <property type="entry name" value="Ketoacyl-synt_C"/>
    <property type="match status" value="1"/>
</dbReference>
<evidence type="ECO:0000256" key="2">
    <source>
        <dbReference type="ARBA" id="ARBA00008467"/>
    </source>
</evidence>
<keyword evidence="8 15" id="KW-0012">Acyltransferase</keyword>
<dbReference type="SMART" id="SM00825">
    <property type="entry name" value="PKS_KS"/>
    <property type="match status" value="1"/>
</dbReference>
<keyword evidence="3" id="KW-0444">Lipid biosynthesis</keyword>
<evidence type="ECO:0000256" key="4">
    <source>
        <dbReference type="ARBA" id="ARBA00022679"/>
    </source>
</evidence>
<dbReference type="PROSITE" id="PS52004">
    <property type="entry name" value="KS3_2"/>
    <property type="match status" value="1"/>
</dbReference>
<comment type="similarity">
    <text evidence="2 13">Belongs to the thiolase-like superfamily. Beta-ketoacyl-ACP synthases family.</text>
</comment>
<dbReference type="Proteomes" id="UP000003494">
    <property type="component" value="Unassembled WGS sequence"/>
</dbReference>
<evidence type="ECO:0000313" key="15">
    <source>
        <dbReference type="EMBL" id="EEP28962.1"/>
    </source>
</evidence>
<dbReference type="eggNOG" id="COG0304">
    <property type="taxonomic scope" value="Bacteria"/>
</dbReference>
<keyword evidence="7" id="KW-0275">Fatty acid biosynthesis</keyword>
<dbReference type="PANTHER" id="PTHR11712:SF336">
    <property type="entry name" value="3-OXOACYL-[ACYL-CARRIER-PROTEIN] SYNTHASE, MITOCHONDRIAL"/>
    <property type="match status" value="1"/>
</dbReference>
<dbReference type="NCBIfam" id="TIGR03150">
    <property type="entry name" value="fabF"/>
    <property type="match status" value="1"/>
</dbReference>
<dbReference type="InterPro" id="IPR014030">
    <property type="entry name" value="Ketoacyl_synth_N"/>
</dbReference>
<dbReference type="InterPro" id="IPR016039">
    <property type="entry name" value="Thiolase-like"/>
</dbReference>
<dbReference type="EMBL" id="ACIP02000001">
    <property type="protein sequence ID" value="EEP28962.1"/>
    <property type="molecule type" value="Genomic_DNA"/>
</dbReference>
<accession>C4G8L5</accession>
<dbReference type="InterPro" id="IPR020841">
    <property type="entry name" value="PKS_Beta-ketoAc_synthase_dom"/>
</dbReference>
<evidence type="ECO:0000256" key="8">
    <source>
        <dbReference type="ARBA" id="ARBA00023315"/>
    </source>
</evidence>
<name>C4G8L5_9FIRM</name>
<evidence type="ECO:0000256" key="1">
    <source>
        <dbReference type="ARBA" id="ARBA00005194"/>
    </source>
</evidence>
<comment type="catalytic activity">
    <reaction evidence="10">
        <text>(9Z)-hexadecenoyl-[ACP] + malonyl-[ACP] + H(+) = 3-oxo-(11Z)-octadecenoyl-[ACP] + holo-[ACP] + CO2</text>
        <dbReference type="Rhea" id="RHEA:55040"/>
        <dbReference type="Rhea" id="RHEA-COMP:9623"/>
        <dbReference type="Rhea" id="RHEA-COMP:9685"/>
        <dbReference type="Rhea" id="RHEA-COMP:10800"/>
        <dbReference type="Rhea" id="RHEA-COMP:14074"/>
        <dbReference type="ChEBI" id="CHEBI:15378"/>
        <dbReference type="ChEBI" id="CHEBI:16526"/>
        <dbReference type="ChEBI" id="CHEBI:64479"/>
        <dbReference type="ChEBI" id="CHEBI:78449"/>
        <dbReference type="ChEBI" id="CHEBI:83989"/>
        <dbReference type="ChEBI" id="CHEBI:138538"/>
        <dbReference type="EC" id="2.3.1.179"/>
    </reaction>
</comment>
<dbReference type="InterPro" id="IPR000794">
    <property type="entry name" value="Beta-ketoacyl_synthase"/>
</dbReference>
<dbReference type="Pfam" id="PF00109">
    <property type="entry name" value="ketoacyl-synt"/>
    <property type="match status" value="1"/>
</dbReference>
<dbReference type="PANTHER" id="PTHR11712">
    <property type="entry name" value="POLYKETIDE SYNTHASE-RELATED"/>
    <property type="match status" value="1"/>
</dbReference>
<comment type="catalytic activity">
    <reaction evidence="11">
        <text>a fatty acyl-[ACP] + malonyl-[ACP] + H(+) = a 3-oxoacyl-[ACP] + holo-[ACP] + CO2</text>
        <dbReference type="Rhea" id="RHEA:22836"/>
        <dbReference type="Rhea" id="RHEA-COMP:9623"/>
        <dbReference type="Rhea" id="RHEA-COMP:9685"/>
        <dbReference type="Rhea" id="RHEA-COMP:9916"/>
        <dbReference type="Rhea" id="RHEA-COMP:14125"/>
        <dbReference type="ChEBI" id="CHEBI:15378"/>
        <dbReference type="ChEBI" id="CHEBI:16526"/>
        <dbReference type="ChEBI" id="CHEBI:64479"/>
        <dbReference type="ChEBI" id="CHEBI:78449"/>
        <dbReference type="ChEBI" id="CHEBI:78776"/>
        <dbReference type="ChEBI" id="CHEBI:138651"/>
    </reaction>
</comment>
<dbReference type="Gene3D" id="3.40.47.10">
    <property type="match status" value="1"/>
</dbReference>
<dbReference type="NCBIfam" id="NF005589">
    <property type="entry name" value="PRK07314.1"/>
    <property type="match status" value="1"/>
</dbReference>
<evidence type="ECO:0000256" key="9">
    <source>
        <dbReference type="ARBA" id="ARBA00024006"/>
    </source>
</evidence>
<dbReference type="GO" id="GO:0004315">
    <property type="term" value="F:3-oxoacyl-[acyl-carrier-protein] synthase activity"/>
    <property type="evidence" value="ECO:0007669"/>
    <property type="project" value="UniProtKB-UniRule"/>
</dbReference>
<evidence type="ECO:0000256" key="3">
    <source>
        <dbReference type="ARBA" id="ARBA00022516"/>
    </source>
</evidence>
<dbReference type="PROSITE" id="PS00606">
    <property type="entry name" value="KS3_1"/>
    <property type="match status" value="1"/>
</dbReference>
<keyword evidence="5" id="KW-0276">Fatty acid metabolism</keyword>
<dbReference type="FunFam" id="3.40.47.10:FF:000029">
    <property type="entry name" value="3-oxoacyl-[acyl-carrier-protein] synthase 1"/>
    <property type="match status" value="1"/>
</dbReference>
<comment type="caution">
    <text evidence="15">The sequence shown here is derived from an EMBL/GenBank/DDBJ whole genome shotgun (WGS) entry which is preliminary data.</text>
</comment>